<dbReference type="Proteomes" id="UP000694523">
    <property type="component" value="Unplaced"/>
</dbReference>
<evidence type="ECO:0000313" key="2">
    <source>
        <dbReference type="Proteomes" id="UP000694523"/>
    </source>
</evidence>
<dbReference type="GO" id="GO:0030488">
    <property type="term" value="P:tRNA methylation"/>
    <property type="evidence" value="ECO:0007669"/>
    <property type="project" value="TreeGrafter"/>
</dbReference>
<proteinExistence type="predicted"/>
<dbReference type="PANTHER" id="PTHR14387:SF7">
    <property type="entry name" value="THYROID ADENOMA-ASSOCIATED PROTEIN"/>
    <property type="match status" value="1"/>
</dbReference>
<dbReference type="AlphaFoldDB" id="A0A8C6V030"/>
<evidence type="ECO:0000313" key="1">
    <source>
        <dbReference type="Ensembl" id="ENSNMLP00000041002.1"/>
    </source>
</evidence>
<sequence>MVVKKKTAKVEAVVLDEEKLSKLIASLSVEGQGEDGVQKLAQTLQSCLELTDPVQQIQLVKKAGAQLEALTEDQPDGPLLGACLHTLALVYTSLQPKNPLKRAVASALGSVPAGLMKCTVDSLSSCLNDLVSDSPSDQFPRNVDTVAACLDGFPIGEKCINKLLPEVLQFLYTGLRTFLHQNSELAGRHVAQAQLMHSCLSAVKTSMLVVQRSQDMICASLHSEKEWSQLEEKLSCLLDCYIHILTDEEFIQSVQSTAGMAVVLLIRSVMGSGDEVASGLDLVPRWLKQRCEGFLTNGRPPGVSLYLCHGALAMLSWKGALPGPQWEQLLLLIPHTLLELDVR</sequence>
<accession>A0A8C6V030</accession>
<reference evidence="1" key="2">
    <citation type="submission" date="2025-09" db="UniProtKB">
        <authorList>
            <consortium name="Ensembl"/>
        </authorList>
    </citation>
    <scope>IDENTIFICATION</scope>
</reference>
<dbReference type="PANTHER" id="PTHR14387">
    <property type="entry name" value="THADA/DEATH RECEPTOR INTERACTING PROTEIN"/>
    <property type="match status" value="1"/>
</dbReference>
<name>A0A8C6V030_9GOBI</name>
<dbReference type="GO" id="GO:0005829">
    <property type="term" value="C:cytosol"/>
    <property type="evidence" value="ECO:0007669"/>
    <property type="project" value="TreeGrafter"/>
</dbReference>
<dbReference type="Ensembl" id="ENSNMLT00000045587.1">
    <property type="protein sequence ID" value="ENSNMLP00000041002.1"/>
    <property type="gene ID" value="ENSNMLG00000025136.1"/>
</dbReference>
<reference evidence="1" key="1">
    <citation type="submission" date="2025-08" db="UniProtKB">
        <authorList>
            <consortium name="Ensembl"/>
        </authorList>
    </citation>
    <scope>IDENTIFICATION</scope>
</reference>
<protein>
    <submittedName>
        <fullName evidence="1">THADA armadillo repeat containing</fullName>
    </submittedName>
</protein>
<dbReference type="InterPro" id="IPR051954">
    <property type="entry name" value="tRNA_methyltransferase_THADA"/>
</dbReference>
<organism evidence="1 2">
    <name type="scientific">Neogobius melanostomus</name>
    <name type="common">round goby</name>
    <dbReference type="NCBI Taxonomy" id="47308"/>
    <lineage>
        <taxon>Eukaryota</taxon>
        <taxon>Metazoa</taxon>
        <taxon>Chordata</taxon>
        <taxon>Craniata</taxon>
        <taxon>Vertebrata</taxon>
        <taxon>Euteleostomi</taxon>
        <taxon>Actinopterygii</taxon>
        <taxon>Neopterygii</taxon>
        <taxon>Teleostei</taxon>
        <taxon>Neoteleostei</taxon>
        <taxon>Acanthomorphata</taxon>
        <taxon>Gobiaria</taxon>
        <taxon>Gobiiformes</taxon>
        <taxon>Gobioidei</taxon>
        <taxon>Gobiidae</taxon>
        <taxon>Benthophilinae</taxon>
        <taxon>Neogobiini</taxon>
        <taxon>Neogobius</taxon>
    </lineage>
</organism>
<keyword evidence="2" id="KW-1185">Reference proteome</keyword>